<evidence type="ECO:0000256" key="12">
    <source>
        <dbReference type="ARBA" id="ARBA00023012"/>
    </source>
</evidence>
<evidence type="ECO:0000256" key="13">
    <source>
        <dbReference type="ARBA" id="ARBA00023136"/>
    </source>
</evidence>
<dbReference type="CDD" id="cd06225">
    <property type="entry name" value="HAMP"/>
    <property type="match status" value="1"/>
</dbReference>
<protein>
    <recommendedName>
        <fullName evidence="3">histidine kinase</fullName>
        <ecNumber evidence="3">2.7.13.3</ecNumber>
    </recommendedName>
</protein>
<keyword evidence="10" id="KW-0067">ATP-binding</keyword>
<organism evidence="16 17">
    <name type="scientific">Halarcobacter mediterraneus</name>
    <dbReference type="NCBI Taxonomy" id="2023153"/>
    <lineage>
        <taxon>Bacteria</taxon>
        <taxon>Pseudomonadati</taxon>
        <taxon>Campylobacterota</taxon>
        <taxon>Epsilonproteobacteria</taxon>
        <taxon>Campylobacterales</taxon>
        <taxon>Arcobacteraceae</taxon>
        <taxon>Halarcobacter</taxon>
    </lineage>
</organism>
<accession>A0A4Q1AVM6</accession>
<evidence type="ECO:0000256" key="9">
    <source>
        <dbReference type="ARBA" id="ARBA00022777"/>
    </source>
</evidence>
<evidence type="ECO:0000256" key="10">
    <source>
        <dbReference type="ARBA" id="ARBA00022840"/>
    </source>
</evidence>
<evidence type="ECO:0000256" key="11">
    <source>
        <dbReference type="ARBA" id="ARBA00022989"/>
    </source>
</evidence>
<comment type="subcellular location">
    <subcellularLocation>
        <location evidence="2">Cell membrane</location>
        <topology evidence="2">Multi-pass membrane protein</topology>
    </subcellularLocation>
</comment>
<comment type="catalytic activity">
    <reaction evidence="1">
        <text>ATP + protein L-histidine = ADP + protein N-phospho-L-histidine.</text>
        <dbReference type="EC" id="2.7.13.3"/>
    </reaction>
</comment>
<dbReference type="RefSeq" id="WP_164971038.1">
    <property type="nucleotide sequence ID" value="NZ_NXIE01000011.1"/>
</dbReference>
<keyword evidence="12" id="KW-0902">Two-component regulatory system</keyword>
<keyword evidence="13 14" id="KW-0472">Membrane</keyword>
<evidence type="ECO:0000256" key="8">
    <source>
        <dbReference type="ARBA" id="ARBA00022741"/>
    </source>
</evidence>
<keyword evidence="5" id="KW-0597">Phosphoprotein</keyword>
<keyword evidence="4" id="KW-1003">Cell membrane</keyword>
<dbReference type="GO" id="GO:0005524">
    <property type="term" value="F:ATP binding"/>
    <property type="evidence" value="ECO:0007669"/>
    <property type="project" value="UniProtKB-KW"/>
</dbReference>
<dbReference type="SUPFAM" id="SSF47384">
    <property type="entry name" value="Homodimeric domain of signal transducing histidine kinase"/>
    <property type="match status" value="1"/>
</dbReference>
<evidence type="ECO:0000259" key="15">
    <source>
        <dbReference type="PROSITE" id="PS50885"/>
    </source>
</evidence>
<dbReference type="InterPro" id="IPR036097">
    <property type="entry name" value="HisK_dim/P_sf"/>
</dbReference>
<evidence type="ECO:0000313" key="16">
    <source>
        <dbReference type="EMBL" id="RXK11450.1"/>
    </source>
</evidence>
<gene>
    <name evidence="16" type="ORF">CP965_13975</name>
</gene>
<dbReference type="Gene3D" id="1.10.287.130">
    <property type="match status" value="1"/>
</dbReference>
<dbReference type="PROSITE" id="PS50885">
    <property type="entry name" value="HAMP"/>
    <property type="match status" value="1"/>
</dbReference>
<reference evidence="16 17" key="1">
    <citation type="submission" date="2017-09" db="EMBL/GenBank/DDBJ databases">
        <title>Genomics of the genus Arcobacter.</title>
        <authorList>
            <person name="Perez-Cataluna A."/>
            <person name="Figueras M.J."/>
            <person name="Salas-Masso N."/>
        </authorList>
    </citation>
    <scope>NUCLEOTIDE SEQUENCE [LARGE SCALE GENOMIC DNA]</scope>
    <source>
        <strain evidence="16 17">F156-34</strain>
    </source>
</reference>
<keyword evidence="11 14" id="KW-1133">Transmembrane helix</keyword>
<dbReference type="EC" id="2.7.13.3" evidence="3"/>
<dbReference type="SUPFAM" id="SSF103190">
    <property type="entry name" value="Sensory domain-like"/>
    <property type="match status" value="1"/>
</dbReference>
<feature type="non-terminal residue" evidence="16">
    <location>
        <position position="650"/>
    </location>
</feature>
<evidence type="ECO:0000256" key="1">
    <source>
        <dbReference type="ARBA" id="ARBA00000085"/>
    </source>
</evidence>
<dbReference type="SMART" id="SM00304">
    <property type="entry name" value="HAMP"/>
    <property type="match status" value="1"/>
</dbReference>
<dbReference type="Gene3D" id="6.10.340.10">
    <property type="match status" value="1"/>
</dbReference>
<dbReference type="Pfam" id="PF00672">
    <property type="entry name" value="HAMP"/>
    <property type="match status" value="1"/>
</dbReference>
<keyword evidence="6" id="KW-0808">Transferase</keyword>
<dbReference type="GO" id="GO:0005886">
    <property type="term" value="C:plasma membrane"/>
    <property type="evidence" value="ECO:0007669"/>
    <property type="project" value="UniProtKB-SubCell"/>
</dbReference>
<evidence type="ECO:0000256" key="5">
    <source>
        <dbReference type="ARBA" id="ARBA00022553"/>
    </source>
</evidence>
<dbReference type="SUPFAM" id="SSF158472">
    <property type="entry name" value="HAMP domain-like"/>
    <property type="match status" value="1"/>
</dbReference>
<dbReference type="InterPro" id="IPR050398">
    <property type="entry name" value="HssS/ArlS-like"/>
</dbReference>
<dbReference type="Pfam" id="PF00512">
    <property type="entry name" value="HisKA"/>
    <property type="match status" value="1"/>
</dbReference>
<evidence type="ECO:0000256" key="6">
    <source>
        <dbReference type="ARBA" id="ARBA00022679"/>
    </source>
</evidence>
<evidence type="ECO:0000313" key="17">
    <source>
        <dbReference type="Proteomes" id="UP000289718"/>
    </source>
</evidence>
<keyword evidence="17" id="KW-1185">Reference proteome</keyword>
<keyword evidence="7 14" id="KW-0812">Transmembrane</keyword>
<keyword evidence="9 16" id="KW-0418">Kinase</keyword>
<dbReference type="AlphaFoldDB" id="A0A4Q1AVM6"/>
<sequence>MKNITIRTKLILLFILIKIIPLLIIVYIAYEGVKRLEIYLNDSTKYLFNENKEIVLNTANASIKDSIKFLDKKSQLSLERLSFEIANNVADFLYERDNDILFLSKLNINQEILESFFKTKMREIIVHNKYRYNDINNTWVEEDSLKKMIRKNKKANLKDNEREFNYTDPLPLNKKLIPLYKEVTYFDLKGNEKYKVSNINQKLKNVSHQKNTYINSENYFNKVHNLKEGEIFVSDVIGEYIGTKVIGTFTKEKAKKAKINFEPEKYAYAGKENPLGKEFEGIIRFITPVFENGVKKGYISLALDHKHIMQFTDTANPTSNDPIQSITDAGSGNYAFMWDYEGKNISHARDYFIMGYDKKTGKRVIPWLSTDVYFKYEESGLEINDFLSIYPTFEKQSLEKKPNLKQLFEEGNVGLDCRYLNFAPQCKGWMQLTENGGYGSFIIYWSKLWKLSTAAAIPYYTGKYGNSKRGFGFVTIGANVNEFHAAANETKKSINTILKKQTKNMKKVVDENKFEITLFIKSLINELTIVTFIMILLIIAIAIWISRYITSKIENLLIGTKKFANNELDYRIEVSSNDEIGKLENSFNTMAEQIKSLIFSQMKSLEKAQRADEAKSIFLANMSHEIRTPLNAIIGFSELLSKNKELTKEN</sequence>
<feature type="domain" description="HAMP" evidence="15">
    <location>
        <begin position="547"/>
        <end position="599"/>
    </location>
</feature>
<evidence type="ECO:0000256" key="3">
    <source>
        <dbReference type="ARBA" id="ARBA00012438"/>
    </source>
</evidence>
<proteinExistence type="predicted"/>
<dbReference type="InterPro" id="IPR003661">
    <property type="entry name" value="HisK_dim/P_dom"/>
</dbReference>
<feature type="transmembrane region" description="Helical" evidence="14">
    <location>
        <begin position="12"/>
        <end position="30"/>
    </location>
</feature>
<dbReference type="PANTHER" id="PTHR45528">
    <property type="entry name" value="SENSOR HISTIDINE KINASE CPXA"/>
    <property type="match status" value="1"/>
</dbReference>
<dbReference type="Proteomes" id="UP000289718">
    <property type="component" value="Unassembled WGS sequence"/>
</dbReference>
<dbReference type="PANTHER" id="PTHR45528:SF1">
    <property type="entry name" value="SENSOR HISTIDINE KINASE CPXA"/>
    <property type="match status" value="1"/>
</dbReference>
<dbReference type="InterPro" id="IPR003660">
    <property type="entry name" value="HAMP_dom"/>
</dbReference>
<evidence type="ECO:0000256" key="4">
    <source>
        <dbReference type="ARBA" id="ARBA00022475"/>
    </source>
</evidence>
<keyword evidence="8" id="KW-0547">Nucleotide-binding</keyword>
<name>A0A4Q1AVM6_9BACT</name>
<evidence type="ECO:0000256" key="7">
    <source>
        <dbReference type="ARBA" id="ARBA00022692"/>
    </source>
</evidence>
<dbReference type="GO" id="GO:0000155">
    <property type="term" value="F:phosphorelay sensor kinase activity"/>
    <property type="evidence" value="ECO:0007669"/>
    <property type="project" value="InterPro"/>
</dbReference>
<dbReference type="EMBL" id="NXIE01000011">
    <property type="protein sequence ID" value="RXK11450.1"/>
    <property type="molecule type" value="Genomic_DNA"/>
</dbReference>
<comment type="caution">
    <text evidence="16">The sequence shown here is derived from an EMBL/GenBank/DDBJ whole genome shotgun (WGS) entry which is preliminary data.</text>
</comment>
<dbReference type="CDD" id="cd00082">
    <property type="entry name" value="HisKA"/>
    <property type="match status" value="1"/>
</dbReference>
<dbReference type="Gene3D" id="3.30.450.20">
    <property type="entry name" value="PAS domain"/>
    <property type="match status" value="1"/>
</dbReference>
<evidence type="ECO:0000256" key="2">
    <source>
        <dbReference type="ARBA" id="ARBA00004651"/>
    </source>
</evidence>
<evidence type="ECO:0000256" key="14">
    <source>
        <dbReference type="SAM" id="Phobius"/>
    </source>
</evidence>
<feature type="transmembrane region" description="Helical" evidence="14">
    <location>
        <begin position="527"/>
        <end position="545"/>
    </location>
</feature>
<dbReference type="InterPro" id="IPR029151">
    <property type="entry name" value="Sensor-like_sf"/>
</dbReference>